<evidence type="ECO:0000313" key="3">
    <source>
        <dbReference type="EMBL" id="MFD1629054.1"/>
    </source>
</evidence>
<keyword evidence="1" id="KW-0472">Membrane</keyword>
<accession>A0ABW4I9R6</accession>
<name>A0ABW4I9R6_9SPHI</name>
<reference evidence="4" key="1">
    <citation type="journal article" date="2019" name="Int. J. Syst. Evol. Microbiol.">
        <title>The Global Catalogue of Microorganisms (GCM) 10K type strain sequencing project: providing services to taxonomists for standard genome sequencing and annotation.</title>
        <authorList>
            <consortium name="The Broad Institute Genomics Platform"/>
            <consortium name="The Broad Institute Genome Sequencing Center for Infectious Disease"/>
            <person name="Wu L."/>
            <person name="Ma J."/>
        </authorList>
    </citation>
    <scope>NUCLEOTIDE SEQUENCE [LARGE SCALE GENOMIC DNA]</scope>
    <source>
        <strain evidence="4">CCUG 53762</strain>
    </source>
</reference>
<protein>
    <submittedName>
        <fullName evidence="3">Glycosyltransferase family 2 protein</fullName>
        <ecNumber evidence="3">2.4.-.-</ecNumber>
    </submittedName>
</protein>
<proteinExistence type="predicted"/>
<comment type="caution">
    <text evidence="3">The sequence shown here is derived from an EMBL/GenBank/DDBJ whole genome shotgun (WGS) entry which is preliminary data.</text>
</comment>
<dbReference type="EC" id="2.4.-.-" evidence="3"/>
<dbReference type="RefSeq" id="WP_379661435.1">
    <property type="nucleotide sequence ID" value="NZ_JBHUDG010000003.1"/>
</dbReference>
<dbReference type="SUPFAM" id="SSF53448">
    <property type="entry name" value="Nucleotide-diphospho-sugar transferases"/>
    <property type="match status" value="1"/>
</dbReference>
<dbReference type="EMBL" id="JBHUDG010000003">
    <property type="protein sequence ID" value="MFD1629054.1"/>
    <property type="molecule type" value="Genomic_DNA"/>
</dbReference>
<dbReference type="InterPro" id="IPR029044">
    <property type="entry name" value="Nucleotide-diphossugar_trans"/>
</dbReference>
<evidence type="ECO:0000313" key="4">
    <source>
        <dbReference type="Proteomes" id="UP001597118"/>
    </source>
</evidence>
<dbReference type="PANTHER" id="PTHR22916:SF67">
    <property type="entry name" value="COLANIC ACID BIOSYNTHESIS GLYCOSYL TRANSFERASE WCAE-RELATED"/>
    <property type="match status" value="1"/>
</dbReference>
<dbReference type="Proteomes" id="UP001597118">
    <property type="component" value="Unassembled WGS sequence"/>
</dbReference>
<evidence type="ECO:0000259" key="2">
    <source>
        <dbReference type="Pfam" id="PF00535"/>
    </source>
</evidence>
<keyword evidence="3" id="KW-0808">Transferase</keyword>
<keyword evidence="1" id="KW-1133">Transmembrane helix</keyword>
<dbReference type="GO" id="GO:0016757">
    <property type="term" value="F:glycosyltransferase activity"/>
    <property type="evidence" value="ECO:0007669"/>
    <property type="project" value="UniProtKB-KW"/>
</dbReference>
<gene>
    <name evidence="3" type="ORF">ACFSAH_04150</name>
</gene>
<feature type="domain" description="Glycosyltransferase 2-like" evidence="2">
    <location>
        <begin position="9"/>
        <end position="162"/>
    </location>
</feature>
<organism evidence="3 4">
    <name type="scientific">Pseudopedobacter beijingensis</name>
    <dbReference type="NCBI Taxonomy" id="1207056"/>
    <lineage>
        <taxon>Bacteria</taxon>
        <taxon>Pseudomonadati</taxon>
        <taxon>Bacteroidota</taxon>
        <taxon>Sphingobacteriia</taxon>
        <taxon>Sphingobacteriales</taxon>
        <taxon>Sphingobacteriaceae</taxon>
        <taxon>Pseudopedobacter</taxon>
    </lineage>
</organism>
<feature type="transmembrane region" description="Helical" evidence="1">
    <location>
        <begin position="224"/>
        <end position="246"/>
    </location>
</feature>
<evidence type="ECO:0000256" key="1">
    <source>
        <dbReference type="SAM" id="Phobius"/>
    </source>
</evidence>
<sequence>MSQKSPILSVITVVYNDEKNIERTIKSILRQTYPHIEYIVVDGASNDNTLNIINKYKDQIAKIISEPDKGIYDAMNKALKIASGDYLLFMNSGDEIYADNTVSDLFSLIPDADIYYGETEMINDKLESLGRRRHQAPDNFTWKGFKYGMSICHQAIYAKRSLADYYDNEHYQLSADIDWILNIAKKSKKIVNANVYVAKYLVGGMSKKKHWQSLKERYRILRKFYGVIPNFFNHIIIGMNLAFYWLKHQKTND</sequence>
<dbReference type="CDD" id="cd06433">
    <property type="entry name" value="GT_2_WfgS_like"/>
    <property type="match status" value="1"/>
</dbReference>
<dbReference type="Gene3D" id="3.90.550.10">
    <property type="entry name" value="Spore Coat Polysaccharide Biosynthesis Protein SpsA, Chain A"/>
    <property type="match status" value="1"/>
</dbReference>
<dbReference type="Pfam" id="PF00535">
    <property type="entry name" value="Glycos_transf_2"/>
    <property type="match status" value="1"/>
</dbReference>
<dbReference type="PANTHER" id="PTHR22916">
    <property type="entry name" value="GLYCOSYLTRANSFERASE"/>
    <property type="match status" value="1"/>
</dbReference>
<dbReference type="InterPro" id="IPR001173">
    <property type="entry name" value="Glyco_trans_2-like"/>
</dbReference>
<keyword evidence="1" id="KW-0812">Transmembrane</keyword>
<keyword evidence="3" id="KW-0328">Glycosyltransferase</keyword>
<keyword evidence="4" id="KW-1185">Reference proteome</keyword>